<evidence type="ECO:0000313" key="5">
    <source>
        <dbReference type="EMBL" id="CAL4063777.1"/>
    </source>
</evidence>
<keyword evidence="6" id="KW-1185">Reference proteome</keyword>
<evidence type="ECO:0000256" key="2">
    <source>
        <dbReference type="SAM" id="SignalP"/>
    </source>
</evidence>
<comment type="caution">
    <text evidence="5">The sequence shown here is derived from an EMBL/GenBank/DDBJ whole genome shotgun (WGS) entry which is preliminary data.</text>
</comment>
<dbReference type="EMBL" id="CAXKWB010001261">
    <property type="protein sequence ID" value="CAL4063777.1"/>
    <property type="molecule type" value="Genomic_DNA"/>
</dbReference>
<feature type="chain" id="PRO_5043494954" evidence="2">
    <location>
        <begin position="25"/>
        <end position="1065"/>
    </location>
</feature>
<keyword evidence="1" id="KW-0812">Transmembrane</keyword>
<dbReference type="Pfam" id="PF00024">
    <property type="entry name" value="PAN_1"/>
    <property type="match status" value="1"/>
</dbReference>
<dbReference type="PANTHER" id="PTHR36902">
    <property type="entry name" value="ENRICHED IN SURFACE-LABELED PROTEOME PROTEIN 9"/>
    <property type="match status" value="1"/>
</dbReference>
<proteinExistence type="predicted"/>
<gene>
    <name evidence="5" type="ORF">MNOR_LOCUS3632</name>
</gene>
<name>A0AAV2PRX3_MEGNR</name>
<dbReference type="CDD" id="cd01099">
    <property type="entry name" value="PAN_AP_HGF"/>
    <property type="match status" value="1"/>
</dbReference>
<dbReference type="SUPFAM" id="SSF57414">
    <property type="entry name" value="Hairpin loop containing domain-like"/>
    <property type="match status" value="1"/>
</dbReference>
<feature type="signal peptide" evidence="2">
    <location>
        <begin position="1"/>
        <end position="24"/>
    </location>
</feature>
<evidence type="ECO:0000259" key="3">
    <source>
        <dbReference type="Pfam" id="PF00024"/>
    </source>
</evidence>
<organism evidence="5 6">
    <name type="scientific">Meganyctiphanes norvegica</name>
    <name type="common">Northern krill</name>
    <name type="synonym">Thysanopoda norvegica</name>
    <dbReference type="NCBI Taxonomy" id="48144"/>
    <lineage>
        <taxon>Eukaryota</taxon>
        <taxon>Metazoa</taxon>
        <taxon>Ecdysozoa</taxon>
        <taxon>Arthropoda</taxon>
        <taxon>Crustacea</taxon>
        <taxon>Multicrustacea</taxon>
        <taxon>Malacostraca</taxon>
        <taxon>Eumalacostraca</taxon>
        <taxon>Eucarida</taxon>
        <taxon>Euphausiacea</taxon>
        <taxon>Euphausiidae</taxon>
        <taxon>Meganyctiphanes</taxon>
    </lineage>
</organism>
<accession>A0AAV2PRX3</accession>
<evidence type="ECO:0000313" key="6">
    <source>
        <dbReference type="Proteomes" id="UP001497623"/>
    </source>
</evidence>
<dbReference type="InterPro" id="IPR058831">
    <property type="entry name" value="LolA-like_dom_2nd"/>
</dbReference>
<dbReference type="PANTHER" id="PTHR36902:SF1">
    <property type="entry name" value="ENRICHED IN SURFACE-LABELED PROTEOME PROTEIN 9"/>
    <property type="match status" value="1"/>
</dbReference>
<sequence length="1065" mass="120463">MSLFGRLTYAGIISFVVLISKCESQGIKCENISDIENNEFPIPNFINVLEGSFVLQLEMTYIKGKNQNRTFYVTEVREHQKYGKKKGNSGAVYIWENNTETIYHYYPDKQVIVEERDGVCRQTGDWDMPSFNEWGWWDDMPQHGDTLYGPSALLRRVNFTNTKHLPDDGEVRLINGIICERWFACEGQQSIEVYYYFSKNPWEMANAPFFEIAKGEGVSLPVQFEVLFLDDSEIVQYNIVNFIPFIDKTNHRLLEVPRGSSCEDLVGVIGDLRHPRIANHFSLKQEYLINPSIDGAQGGRESVDGYQLTYSEELSLVRNDFKNQEGNMLAKDEMTFIDDFNTGVEYIIDRRYGNCTITWLGNGFDTHHSGLLQTGASMLGPNQLFHLDDSYAFVAYRGSRGLDAELWTSTRDDIPDPATGGTENFGKTVVEWYFVPGVEMVGDEMVNTFTPIRGDFFYYNKSNTAQVTDMTTLNIYDFKFVHVYSPDEFSVSDCYEHDSWDWSYIEIIFPANGHQIAAVKQNPDLFRHNIMYLLMTEANLSPVRIADIDVSEGVAAPGGNFSASKVVLANIRLLERAPYIFSYSRPGDEPDQRPGENQMAIENIKYVDECAELCSGQNGLECKSFHMCDGYFCFLSSLDVADGKPVETVDVCEHWINTIQNATFTDTPSFEVNHLLLDSIRHDRFKIMLDRKDDDDITHKENLTASQSLHYRNPTPMDFIKSQFSLESRQTAIKIPNVEIQDVEDMDACQLLCVSWTSFRCVTVVYLIDQLTCQMSPTHYDVMVADGNMTSPSSRSYLFARHYLVDYSPVFGGVSINTTSGIDYEKVDNLDKCARLCTEEKNITCRSFEFCDVEMVCHLHKETYLDVADGDIVHSGCMHFSQKNELNFSPYTHQGTSYSDHQLVAVSTDTQTCAKLCLEAGGGDSCESYDFCTRCGSNEWDVCGEENQNSTKLCFLNSNHVGEDGFKLIKASQCTHFSRDVFGDVDYATWLARQSKGGTGNYTAGDMTGLAFGMIFLGILVSIGFLYAVVYYGNSQDVIDSATAATPKMAISFLKLKHKTGESDI</sequence>
<keyword evidence="1" id="KW-0472">Membrane</keyword>
<dbReference type="InterPro" id="IPR003609">
    <property type="entry name" value="Pan_app"/>
</dbReference>
<dbReference type="Pfam" id="PF25898">
    <property type="entry name" value="LolA_2nd_metazoa"/>
    <property type="match status" value="1"/>
</dbReference>
<dbReference type="AlphaFoldDB" id="A0AAV2PRX3"/>
<dbReference type="Gene3D" id="3.50.4.10">
    <property type="entry name" value="Hepatocyte Growth Factor"/>
    <property type="match status" value="1"/>
</dbReference>
<feature type="domain" description="LolA-like" evidence="4">
    <location>
        <begin position="257"/>
        <end position="495"/>
    </location>
</feature>
<keyword evidence="2" id="KW-0732">Signal</keyword>
<reference evidence="5 6" key="1">
    <citation type="submission" date="2024-05" db="EMBL/GenBank/DDBJ databases">
        <authorList>
            <person name="Wallberg A."/>
        </authorList>
    </citation>
    <scope>NUCLEOTIDE SEQUENCE [LARGE SCALE GENOMIC DNA]</scope>
</reference>
<evidence type="ECO:0000259" key="4">
    <source>
        <dbReference type="Pfam" id="PF25898"/>
    </source>
</evidence>
<dbReference type="Proteomes" id="UP001497623">
    <property type="component" value="Unassembled WGS sequence"/>
</dbReference>
<evidence type="ECO:0000256" key="1">
    <source>
        <dbReference type="SAM" id="Phobius"/>
    </source>
</evidence>
<feature type="domain" description="Apple" evidence="3">
    <location>
        <begin position="820"/>
        <end position="869"/>
    </location>
</feature>
<feature type="transmembrane region" description="Helical" evidence="1">
    <location>
        <begin position="1010"/>
        <end position="1032"/>
    </location>
</feature>
<protein>
    <submittedName>
        <fullName evidence="5">Uncharacterized protein</fullName>
    </submittedName>
</protein>
<keyword evidence="1" id="KW-1133">Transmembrane helix</keyword>